<keyword evidence="3" id="KW-1185">Reference proteome</keyword>
<accession>A0A8J3FJM8</accession>
<dbReference type="SUPFAM" id="SSF53474">
    <property type="entry name" value="alpha/beta-Hydrolases"/>
    <property type="match status" value="1"/>
</dbReference>
<feature type="chain" id="PRO_5035160854" description="Alpha/beta hydrolase" evidence="1">
    <location>
        <begin position="25"/>
        <end position="279"/>
    </location>
</feature>
<reference evidence="2" key="2">
    <citation type="submission" date="2020-09" db="EMBL/GenBank/DDBJ databases">
        <authorList>
            <person name="Sun Q."/>
            <person name="Ohkuma M."/>
        </authorList>
    </citation>
    <scope>NUCLEOTIDE SEQUENCE</scope>
    <source>
        <strain evidence="2">JCM 12862</strain>
    </source>
</reference>
<dbReference type="RefSeq" id="WP_188652312.1">
    <property type="nucleotide sequence ID" value="NZ_BMNR01000004.1"/>
</dbReference>
<dbReference type="AlphaFoldDB" id="A0A8J3FJM8"/>
<dbReference type="Gene3D" id="3.40.50.1820">
    <property type="entry name" value="alpha/beta hydrolase"/>
    <property type="match status" value="1"/>
</dbReference>
<dbReference type="PANTHER" id="PTHR48098:SF6">
    <property type="entry name" value="FERRI-BACILLIBACTIN ESTERASE BESA"/>
    <property type="match status" value="1"/>
</dbReference>
<dbReference type="Pfam" id="PF00756">
    <property type="entry name" value="Esterase"/>
    <property type="match status" value="1"/>
</dbReference>
<proteinExistence type="predicted"/>
<gene>
    <name evidence="2" type="ORF">GCM10007962_18360</name>
</gene>
<organism evidence="2 3">
    <name type="scientific">Yeosuana aromativorans</name>
    <dbReference type="NCBI Taxonomy" id="288019"/>
    <lineage>
        <taxon>Bacteria</taxon>
        <taxon>Pseudomonadati</taxon>
        <taxon>Bacteroidota</taxon>
        <taxon>Flavobacteriia</taxon>
        <taxon>Flavobacteriales</taxon>
        <taxon>Flavobacteriaceae</taxon>
        <taxon>Yeosuana</taxon>
    </lineage>
</organism>
<evidence type="ECO:0000313" key="3">
    <source>
        <dbReference type="Proteomes" id="UP000612329"/>
    </source>
</evidence>
<evidence type="ECO:0008006" key="4">
    <source>
        <dbReference type="Google" id="ProtNLM"/>
    </source>
</evidence>
<protein>
    <recommendedName>
        <fullName evidence="4">Alpha/beta hydrolase</fullName>
    </recommendedName>
</protein>
<feature type="signal peptide" evidence="1">
    <location>
        <begin position="1"/>
        <end position="24"/>
    </location>
</feature>
<dbReference type="PANTHER" id="PTHR48098">
    <property type="entry name" value="ENTEROCHELIN ESTERASE-RELATED"/>
    <property type="match status" value="1"/>
</dbReference>
<dbReference type="EMBL" id="BMNR01000004">
    <property type="protein sequence ID" value="GGK24437.1"/>
    <property type="molecule type" value="Genomic_DNA"/>
</dbReference>
<dbReference type="Proteomes" id="UP000612329">
    <property type="component" value="Unassembled WGS sequence"/>
</dbReference>
<dbReference type="InterPro" id="IPR000801">
    <property type="entry name" value="Esterase-like"/>
</dbReference>
<keyword evidence="1" id="KW-0732">Signal</keyword>
<reference evidence="2" key="1">
    <citation type="journal article" date="2014" name="Int. J. Syst. Evol. Microbiol.">
        <title>Complete genome sequence of Corynebacterium casei LMG S-19264T (=DSM 44701T), isolated from a smear-ripened cheese.</title>
        <authorList>
            <consortium name="US DOE Joint Genome Institute (JGI-PGF)"/>
            <person name="Walter F."/>
            <person name="Albersmeier A."/>
            <person name="Kalinowski J."/>
            <person name="Ruckert C."/>
        </authorList>
    </citation>
    <scope>NUCLEOTIDE SEQUENCE</scope>
    <source>
        <strain evidence="2">JCM 12862</strain>
    </source>
</reference>
<dbReference type="InterPro" id="IPR050583">
    <property type="entry name" value="Mycobacterial_A85_antigen"/>
</dbReference>
<comment type="caution">
    <text evidence="2">The sequence shown here is derived from an EMBL/GenBank/DDBJ whole genome shotgun (WGS) entry which is preliminary data.</text>
</comment>
<evidence type="ECO:0000256" key="1">
    <source>
        <dbReference type="SAM" id="SignalP"/>
    </source>
</evidence>
<dbReference type="InterPro" id="IPR029058">
    <property type="entry name" value="AB_hydrolase_fold"/>
</dbReference>
<sequence length="279" mass="31854">MTNNNIFKNLLFLFIPFICINISAQSTASKQVSTFTIDAPQLKTQKKIWIYLPKDYQDSNISYPVIYMHDAQNLFDDKTSFVGEWKIDEYLDSIDNNESIIIGIEHGNDKRTDELTPFHNDKYGGGKGDLYLDFIVNTLKPKIDSTYNTLKDVKHTTIWGSSLGGLISLYAIIKYPETFGKAGLFSTAIWINKDEMFTLVQNATIDPDKKFYFLVGSEEGETTEDAAGMVSDQHEMVQLLIDKGVKNNNIMDKVIPNGHHNESLWSTYFPEAYQWLIKD</sequence>
<evidence type="ECO:0000313" key="2">
    <source>
        <dbReference type="EMBL" id="GGK24437.1"/>
    </source>
</evidence>
<name>A0A8J3FJM8_9FLAO</name>